<dbReference type="Pfam" id="PF00107">
    <property type="entry name" value="ADH_zinc_N"/>
    <property type="match status" value="1"/>
</dbReference>
<protein>
    <submittedName>
        <fullName evidence="5">Zinc-binding dehydrogenase</fullName>
    </submittedName>
</protein>
<feature type="domain" description="Alcohol dehydrogenase-like N-terminal" evidence="4">
    <location>
        <begin position="26"/>
        <end position="118"/>
    </location>
</feature>
<sequence>MKAITITGKGEVALSEVKKPDHASVGHVIIKMKAMGINAGDKFLISGNYPPGFFTQSRDDIAGVSGVGEVIELGNGVPEKYIGKQVTVYRSLTQSSEVTGTWSEYAHLPYLQCAVLPDEVDPLAYSGSLVNIITPYSAWKQAVQEGHKGIVITAGNSDTGKAMLGICIHANLPVISIVRNDQGKLDLEKIGVKHVLVQDSEHFQQQFASLANELQTTAIFDGVGGSLLSEIVNSAPPKSTVYAYGFLGGNTPLSFHTSILMKGITIKGFSNFNTETVQNHEKLELALSEISEIIPMPHFQFKTGETFGFDQVNAALSYVSINGSKAVLEIY</sequence>
<evidence type="ECO:0000313" key="6">
    <source>
        <dbReference type="Proteomes" id="UP001204376"/>
    </source>
</evidence>
<keyword evidence="2" id="KW-0560">Oxidoreductase</keyword>
<comment type="caution">
    <text evidence="5">The sequence shown here is derived from an EMBL/GenBank/DDBJ whole genome shotgun (WGS) entry which is preliminary data.</text>
</comment>
<dbReference type="SUPFAM" id="SSF51735">
    <property type="entry name" value="NAD(P)-binding Rossmann-fold domains"/>
    <property type="match status" value="1"/>
</dbReference>
<dbReference type="Gene3D" id="3.90.180.10">
    <property type="entry name" value="Medium-chain alcohol dehydrogenases, catalytic domain"/>
    <property type="match status" value="1"/>
</dbReference>
<keyword evidence="1" id="KW-0521">NADP</keyword>
<dbReference type="PANTHER" id="PTHR48106">
    <property type="entry name" value="QUINONE OXIDOREDUCTASE PIG3-RELATED"/>
    <property type="match status" value="1"/>
</dbReference>
<organism evidence="5 6">
    <name type="scientific">Mucilaginibacter aquariorum</name>
    <dbReference type="NCBI Taxonomy" id="2967225"/>
    <lineage>
        <taxon>Bacteria</taxon>
        <taxon>Pseudomonadati</taxon>
        <taxon>Bacteroidota</taxon>
        <taxon>Sphingobacteriia</taxon>
        <taxon>Sphingobacteriales</taxon>
        <taxon>Sphingobacteriaceae</taxon>
        <taxon>Mucilaginibacter</taxon>
    </lineage>
</organism>
<evidence type="ECO:0000313" key="5">
    <source>
        <dbReference type="EMBL" id="MCQ6958329.1"/>
    </source>
</evidence>
<dbReference type="SUPFAM" id="SSF50129">
    <property type="entry name" value="GroES-like"/>
    <property type="match status" value="1"/>
</dbReference>
<evidence type="ECO:0000259" key="4">
    <source>
        <dbReference type="Pfam" id="PF08240"/>
    </source>
</evidence>
<dbReference type="InterPro" id="IPR013149">
    <property type="entry name" value="ADH-like_C"/>
</dbReference>
<dbReference type="PANTHER" id="PTHR48106:SF18">
    <property type="entry name" value="QUINONE OXIDOREDUCTASE PIG3"/>
    <property type="match status" value="1"/>
</dbReference>
<dbReference type="Proteomes" id="UP001204376">
    <property type="component" value="Unassembled WGS sequence"/>
</dbReference>
<gene>
    <name evidence="5" type="ORF">NPE20_10185</name>
</gene>
<proteinExistence type="predicted"/>
<keyword evidence="6" id="KW-1185">Reference proteome</keyword>
<dbReference type="Gene3D" id="3.40.50.720">
    <property type="entry name" value="NAD(P)-binding Rossmann-like Domain"/>
    <property type="match status" value="1"/>
</dbReference>
<evidence type="ECO:0000259" key="3">
    <source>
        <dbReference type="Pfam" id="PF00107"/>
    </source>
</evidence>
<evidence type="ECO:0000256" key="1">
    <source>
        <dbReference type="ARBA" id="ARBA00022857"/>
    </source>
</evidence>
<reference evidence="5 6" key="1">
    <citation type="submission" date="2022-07" db="EMBL/GenBank/DDBJ databases">
        <title>Mucilaginibacter sp. JC4.</title>
        <authorList>
            <person name="Le V."/>
            <person name="Ko S.-R."/>
            <person name="Ahn C.-Y."/>
            <person name="Oh H.-M."/>
        </authorList>
    </citation>
    <scope>NUCLEOTIDE SEQUENCE [LARGE SCALE GENOMIC DNA]</scope>
    <source>
        <strain evidence="5 6">JC4</strain>
    </source>
</reference>
<dbReference type="InterPro" id="IPR013154">
    <property type="entry name" value="ADH-like_N"/>
</dbReference>
<feature type="domain" description="Alcohol dehydrogenase-like C-terminal" evidence="3">
    <location>
        <begin position="160"/>
        <end position="279"/>
    </location>
</feature>
<evidence type="ECO:0000256" key="2">
    <source>
        <dbReference type="ARBA" id="ARBA00023002"/>
    </source>
</evidence>
<dbReference type="RefSeq" id="WP_256538505.1">
    <property type="nucleotide sequence ID" value="NZ_JANHOH010000001.1"/>
</dbReference>
<dbReference type="InterPro" id="IPR011032">
    <property type="entry name" value="GroES-like_sf"/>
</dbReference>
<dbReference type="InterPro" id="IPR036291">
    <property type="entry name" value="NAD(P)-bd_dom_sf"/>
</dbReference>
<accession>A0ABT1T176</accession>
<name>A0ABT1T176_9SPHI</name>
<dbReference type="EMBL" id="JANHOH010000001">
    <property type="protein sequence ID" value="MCQ6958329.1"/>
    <property type="molecule type" value="Genomic_DNA"/>
</dbReference>
<dbReference type="Pfam" id="PF08240">
    <property type="entry name" value="ADH_N"/>
    <property type="match status" value="1"/>
</dbReference>